<keyword evidence="1" id="KW-0732">Signal</keyword>
<evidence type="ECO:0000313" key="2">
    <source>
        <dbReference type="EMBL" id="MDH0739191.1"/>
    </source>
</evidence>
<reference evidence="2" key="1">
    <citation type="submission" date="2022-09" db="EMBL/GenBank/DDBJ databases">
        <title>Intensive care unit water sources are persistently colonized with multi-drug resistant bacteria and are the site of extensive horizontal gene transfer of antibiotic resistance genes.</title>
        <authorList>
            <person name="Diorio-Toth L."/>
        </authorList>
    </citation>
    <scope>NUCLEOTIDE SEQUENCE</scope>
    <source>
        <strain evidence="2">GD03843</strain>
    </source>
</reference>
<dbReference type="PANTHER" id="PTHR43737:SF1">
    <property type="entry name" value="DUF1501 DOMAIN-CONTAINING PROTEIN"/>
    <property type="match status" value="1"/>
</dbReference>
<dbReference type="PANTHER" id="PTHR43737">
    <property type="entry name" value="BLL7424 PROTEIN"/>
    <property type="match status" value="1"/>
</dbReference>
<dbReference type="RefSeq" id="WP_279996916.1">
    <property type="nucleotide sequence ID" value="NZ_JAOCDZ010000022.1"/>
</dbReference>
<name>A0AA42LTE4_9BURK</name>
<proteinExistence type="predicted"/>
<dbReference type="InterPro" id="IPR010869">
    <property type="entry name" value="DUF1501"/>
</dbReference>
<evidence type="ECO:0000256" key="1">
    <source>
        <dbReference type="SAM" id="SignalP"/>
    </source>
</evidence>
<dbReference type="AlphaFoldDB" id="A0AA42LTE4"/>
<organism evidence="2 3">
    <name type="scientific">Achromobacter spanius</name>
    <dbReference type="NCBI Taxonomy" id="217203"/>
    <lineage>
        <taxon>Bacteria</taxon>
        <taxon>Pseudomonadati</taxon>
        <taxon>Pseudomonadota</taxon>
        <taxon>Betaproteobacteria</taxon>
        <taxon>Burkholderiales</taxon>
        <taxon>Alcaligenaceae</taxon>
        <taxon>Achromobacter</taxon>
    </lineage>
</organism>
<sequence length="401" mass="43369">MDRRRLLQMMAAAPLVLGGSRLYAAPAASGNRLLVVFMRGAYDAASLLVPTTSDFYYEARPSIAIGRPDSGDGAALPLTDGWGLHPALADSLLPFYRNKQLAFVPFAGTNDLSRSHFETQNGIELGRGAKQDGNYRSGFLNRLATTLDAASTARAQPAAFTSEVPQIFRGEARVPNVDLGGANRKSRLSAADNRAIAAMYRDTDLHASVDEGQRIMGATRQELEAEMQAASGNAVSTDKLEKEIRRIARFMTDRYNLGFVDVGGWDTHVGQGAATGALAGRFGQLGRALAAYADAMGPAWEQTTVVVISEFGRTFRENGNKGTDHGHGTVYWVMGGNVRGGRIAGRQVPVRHDTLFQDRDYPVLNEYRAVFAGLFTRLYGLDRARLARVFPGVAPIDLGLV</sequence>
<dbReference type="Pfam" id="PF07394">
    <property type="entry name" value="DUF1501"/>
    <property type="match status" value="1"/>
</dbReference>
<evidence type="ECO:0000313" key="3">
    <source>
        <dbReference type="Proteomes" id="UP001161094"/>
    </source>
</evidence>
<comment type="caution">
    <text evidence="2">The sequence shown here is derived from an EMBL/GenBank/DDBJ whole genome shotgun (WGS) entry which is preliminary data.</text>
</comment>
<accession>A0AA42LTE4</accession>
<feature type="chain" id="PRO_5041461870" evidence="1">
    <location>
        <begin position="25"/>
        <end position="401"/>
    </location>
</feature>
<gene>
    <name evidence="2" type="ORF">N5D93_25475</name>
</gene>
<dbReference type="EMBL" id="JAOCDZ010000022">
    <property type="protein sequence ID" value="MDH0739191.1"/>
    <property type="molecule type" value="Genomic_DNA"/>
</dbReference>
<feature type="signal peptide" evidence="1">
    <location>
        <begin position="1"/>
        <end position="24"/>
    </location>
</feature>
<protein>
    <submittedName>
        <fullName evidence="2">DUF1501 domain-containing protein</fullName>
    </submittedName>
</protein>
<dbReference type="Proteomes" id="UP001161094">
    <property type="component" value="Unassembled WGS sequence"/>
</dbReference>